<keyword evidence="2" id="KW-1185">Reference proteome</keyword>
<dbReference type="InterPro" id="IPR008949">
    <property type="entry name" value="Isoprenoid_synthase_dom_sf"/>
</dbReference>
<sequence>MPLDPIRLGCDLMNLFFVFDEYTDVEDKSGAQNICDVIIETMKNPDKPRPREVCIWATAKE</sequence>
<reference evidence="1" key="1">
    <citation type="submission" date="2020-11" db="EMBL/GenBank/DDBJ databases">
        <authorList>
            <consortium name="DOE Joint Genome Institute"/>
            <person name="Ahrendt S."/>
            <person name="Riley R."/>
            <person name="Andreopoulos W."/>
            <person name="Labutti K."/>
            <person name="Pangilinan J."/>
            <person name="Ruiz-Duenas F.J."/>
            <person name="Barrasa J.M."/>
            <person name="Sanchez-Garcia M."/>
            <person name="Camarero S."/>
            <person name="Miyauchi S."/>
            <person name="Serrano A."/>
            <person name="Linde D."/>
            <person name="Babiker R."/>
            <person name="Drula E."/>
            <person name="Ayuso-Fernandez I."/>
            <person name="Pacheco R."/>
            <person name="Padilla G."/>
            <person name="Ferreira P."/>
            <person name="Barriuso J."/>
            <person name="Kellner H."/>
            <person name="Castanera R."/>
            <person name="Alfaro M."/>
            <person name="Ramirez L."/>
            <person name="Pisabarro A.G."/>
            <person name="Kuo A."/>
            <person name="Tritt A."/>
            <person name="Lipzen A."/>
            <person name="He G."/>
            <person name="Yan M."/>
            <person name="Ng V."/>
            <person name="Cullen D."/>
            <person name="Martin F."/>
            <person name="Rosso M.-N."/>
            <person name="Henrissat B."/>
            <person name="Hibbett D."/>
            <person name="Martinez A.T."/>
            <person name="Grigoriev I.V."/>
        </authorList>
    </citation>
    <scope>NUCLEOTIDE SEQUENCE</scope>
    <source>
        <strain evidence="1">MF-IS2</strain>
    </source>
</reference>
<evidence type="ECO:0000313" key="2">
    <source>
        <dbReference type="Proteomes" id="UP000807342"/>
    </source>
</evidence>
<dbReference type="OrthoDB" id="6486656at2759"/>
<dbReference type="EMBL" id="MU151353">
    <property type="protein sequence ID" value="KAF9444714.1"/>
    <property type="molecule type" value="Genomic_DNA"/>
</dbReference>
<dbReference type="AlphaFoldDB" id="A0A9P6C0L3"/>
<dbReference type="Gene3D" id="1.10.600.10">
    <property type="entry name" value="Farnesyl Diphosphate Synthase"/>
    <property type="match status" value="1"/>
</dbReference>
<name>A0A9P6C0L3_9AGAR</name>
<comment type="caution">
    <text evidence="1">The sequence shown here is derived from an EMBL/GenBank/DDBJ whole genome shotgun (WGS) entry which is preliminary data.</text>
</comment>
<proteinExistence type="predicted"/>
<organism evidence="1 2">
    <name type="scientific">Macrolepiota fuliginosa MF-IS2</name>
    <dbReference type="NCBI Taxonomy" id="1400762"/>
    <lineage>
        <taxon>Eukaryota</taxon>
        <taxon>Fungi</taxon>
        <taxon>Dikarya</taxon>
        <taxon>Basidiomycota</taxon>
        <taxon>Agaricomycotina</taxon>
        <taxon>Agaricomycetes</taxon>
        <taxon>Agaricomycetidae</taxon>
        <taxon>Agaricales</taxon>
        <taxon>Agaricineae</taxon>
        <taxon>Agaricaceae</taxon>
        <taxon>Macrolepiota</taxon>
    </lineage>
</organism>
<accession>A0A9P6C0L3</accession>
<evidence type="ECO:0000313" key="1">
    <source>
        <dbReference type="EMBL" id="KAF9444714.1"/>
    </source>
</evidence>
<gene>
    <name evidence="1" type="ORF">P691DRAFT_677094</name>
</gene>
<evidence type="ECO:0008006" key="3">
    <source>
        <dbReference type="Google" id="ProtNLM"/>
    </source>
</evidence>
<dbReference type="Proteomes" id="UP000807342">
    <property type="component" value="Unassembled WGS sequence"/>
</dbReference>
<protein>
    <recommendedName>
        <fullName evidence="3">Sesquiterpene synthase</fullName>
    </recommendedName>
</protein>